<dbReference type="EMBL" id="MUIE01000064">
    <property type="protein sequence ID" value="OQX37268.1"/>
    <property type="molecule type" value="Genomic_DNA"/>
</dbReference>
<dbReference type="Proteomes" id="UP000243361">
    <property type="component" value="Unassembled WGS sequence"/>
</dbReference>
<evidence type="ECO:0000313" key="2">
    <source>
        <dbReference type="EMBL" id="OQX37268.1"/>
    </source>
</evidence>
<keyword evidence="3" id="KW-1185">Reference proteome</keyword>
<evidence type="ECO:0000256" key="1">
    <source>
        <dbReference type="SAM" id="MobiDB-lite"/>
    </source>
</evidence>
<name>A0A657PQ91_9GAMM</name>
<protein>
    <submittedName>
        <fullName evidence="2">Uncharacterized protein</fullName>
    </submittedName>
</protein>
<reference evidence="2" key="1">
    <citation type="submission" date="2017-02" db="EMBL/GenBank/DDBJ databases">
        <title>Novel co-symbiosis in the unique lucinid bivalve Phacoides pectinatus.</title>
        <authorList>
            <person name="Lim S.J."/>
            <person name="Davis B.G."/>
            <person name="Gill D.E."/>
            <person name="Engel A.S."/>
            <person name="Anderson L.C."/>
            <person name="Campbell B.J."/>
        </authorList>
    </citation>
    <scope>NUCLEOTIDE SEQUENCE [LARGE SCALE GENOMIC DNA]</scope>
    <source>
        <strain evidence="2">LUC13016_P6</strain>
    </source>
</reference>
<organism evidence="2 3">
    <name type="scientific">Candidatus Sedimenticola endophacoides</name>
    <dbReference type="NCBI Taxonomy" id="2548426"/>
    <lineage>
        <taxon>Bacteria</taxon>
        <taxon>Pseudomonadati</taxon>
        <taxon>Pseudomonadota</taxon>
        <taxon>Gammaproteobacteria</taxon>
        <taxon>Chromatiales</taxon>
        <taxon>Sedimenticolaceae</taxon>
        <taxon>Sedimenticola</taxon>
    </lineage>
</organism>
<feature type="region of interest" description="Disordered" evidence="1">
    <location>
        <begin position="1"/>
        <end position="22"/>
    </location>
</feature>
<accession>A0A657PQ91</accession>
<evidence type="ECO:0000313" key="3">
    <source>
        <dbReference type="Proteomes" id="UP000243361"/>
    </source>
</evidence>
<gene>
    <name evidence="2" type="ORF">B0D84_00745</name>
</gene>
<proteinExistence type="predicted"/>
<dbReference type="AlphaFoldDB" id="A0A657PQ91"/>
<sequence>MQEALKGNGQQPQAEPAPERAQGPAEIHLPLAIPGVFSVQSGFSTHNAPSEQGQIELGLYQNSEGSSGYRIVIYTGQRPMLEMLSIRSGRTTVIDSVQLQALSEGAAHELIWRRNPAGQITLQLDGQLISQVRDNSFRYPFKLFAVKNLSGELALQSVNIHGTN</sequence>
<comment type="caution">
    <text evidence="2">The sequence shown here is derived from an EMBL/GenBank/DDBJ whole genome shotgun (WGS) entry which is preliminary data.</text>
</comment>